<dbReference type="EC" id="2.7.11.1" evidence="6"/>
<evidence type="ECO:0000256" key="2">
    <source>
        <dbReference type="ARBA" id="ARBA00022741"/>
    </source>
</evidence>
<dbReference type="InterPro" id="IPR008271">
    <property type="entry name" value="Ser/Thr_kinase_AS"/>
</dbReference>
<dbReference type="RefSeq" id="WP_309848909.1">
    <property type="nucleotide sequence ID" value="NZ_JAVDQJ010000001.1"/>
</dbReference>
<dbReference type="GO" id="GO:0004674">
    <property type="term" value="F:protein serine/threonine kinase activity"/>
    <property type="evidence" value="ECO:0007669"/>
    <property type="project" value="UniProtKB-EC"/>
</dbReference>
<dbReference type="PANTHER" id="PTHR43289">
    <property type="entry name" value="MITOGEN-ACTIVATED PROTEIN KINASE KINASE KINASE 20-RELATED"/>
    <property type="match status" value="1"/>
</dbReference>
<dbReference type="SMART" id="SM00220">
    <property type="entry name" value="S_TKc"/>
    <property type="match status" value="1"/>
</dbReference>
<dbReference type="Gene3D" id="1.10.510.10">
    <property type="entry name" value="Transferase(Phosphotransferase) domain 1"/>
    <property type="match status" value="1"/>
</dbReference>
<dbReference type="InterPro" id="IPR000719">
    <property type="entry name" value="Prot_kinase_dom"/>
</dbReference>
<proteinExistence type="predicted"/>
<comment type="caution">
    <text evidence="6">The sequence shown here is derived from an EMBL/GenBank/DDBJ whole genome shotgun (WGS) entry which is preliminary data.</text>
</comment>
<dbReference type="SUPFAM" id="SSF56112">
    <property type="entry name" value="Protein kinase-like (PK-like)"/>
    <property type="match status" value="1"/>
</dbReference>
<evidence type="ECO:0000313" key="7">
    <source>
        <dbReference type="Proteomes" id="UP001185331"/>
    </source>
</evidence>
<evidence type="ECO:0000256" key="4">
    <source>
        <dbReference type="ARBA" id="ARBA00022840"/>
    </source>
</evidence>
<sequence>MKDLTAVNDAQALNAQGALTDRVTLSERAGVRCESACWAGRAVFAKTLVFDDPDTRARFEHEGSVAASVRHPLVVSPLAVARDALLFPLIRGVTLRERLDGGPLGADEATLVAGGVLAAVTALHACGVTHHDLKPENVMLDGGRAAFDAVRVIDFGMSHSVKLPLDIHSGTRMGTPHFMAPEQFLGVRGDPRSDLYSLGVLLFDCLAGEPPFEDAFGWLAGLSDLRAPLPGPEALHGLLTRCLTRDRTQRPATATALYTDLSDARGALGLPALPDLEDWAGECR</sequence>
<gene>
    <name evidence="6" type="ORF">J2Y00_000961</name>
</gene>
<dbReference type="PROSITE" id="PS00108">
    <property type="entry name" value="PROTEIN_KINASE_ST"/>
    <property type="match status" value="1"/>
</dbReference>
<keyword evidence="3 6" id="KW-0418">Kinase</keyword>
<dbReference type="EMBL" id="JAVDQK010000002">
    <property type="protein sequence ID" value="MDR6217404.1"/>
    <property type="molecule type" value="Genomic_DNA"/>
</dbReference>
<dbReference type="Pfam" id="PF00069">
    <property type="entry name" value="Pkinase"/>
    <property type="match status" value="1"/>
</dbReference>
<protein>
    <submittedName>
        <fullName evidence="6">Serine/threonine-protein kinase</fullName>
        <ecNumber evidence="6">2.7.11.1</ecNumber>
    </submittedName>
</protein>
<evidence type="ECO:0000256" key="3">
    <source>
        <dbReference type="ARBA" id="ARBA00022777"/>
    </source>
</evidence>
<dbReference type="AlphaFoldDB" id="A0AAE3XAY6"/>
<evidence type="ECO:0000259" key="5">
    <source>
        <dbReference type="PROSITE" id="PS50011"/>
    </source>
</evidence>
<keyword evidence="1 6" id="KW-0808">Transferase</keyword>
<feature type="domain" description="Protein kinase" evidence="5">
    <location>
        <begin position="1"/>
        <end position="273"/>
    </location>
</feature>
<accession>A0AAE3XAY6</accession>
<evidence type="ECO:0000256" key="1">
    <source>
        <dbReference type="ARBA" id="ARBA00022679"/>
    </source>
</evidence>
<dbReference type="PROSITE" id="PS50011">
    <property type="entry name" value="PROTEIN_KINASE_DOM"/>
    <property type="match status" value="1"/>
</dbReference>
<reference evidence="6" key="1">
    <citation type="submission" date="2023-07" db="EMBL/GenBank/DDBJ databases">
        <title>Sorghum-associated microbial communities from plants grown in Nebraska, USA.</title>
        <authorList>
            <person name="Schachtman D."/>
        </authorList>
    </citation>
    <scope>NUCLEOTIDE SEQUENCE</scope>
    <source>
        <strain evidence="6">BE330</strain>
    </source>
</reference>
<keyword evidence="2" id="KW-0547">Nucleotide-binding</keyword>
<dbReference type="InterPro" id="IPR011009">
    <property type="entry name" value="Kinase-like_dom_sf"/>
</dbReference>
<dbReference type="CDD" id="cd14014">
    <property type="entry name" value="STKc_PknB_like"/>
    <property type="match status" value="1"/>
</dbReference>
<evidence type="ECO:0000313" key="6">
    <source>
        <dbReference type="EMBL" id="MDR6217404.1"/>
    </source>
</evidence>
<keyword evidence="4" id="KW-0067">ATP-binding</keyword>
<dbReference type="GO" id="GO:0005524">
    <property type="term" value="F:ATP binding"/>
    <property type="evidence" value="ECO:0007669"/>
    <property type="project" value="UniProtKB-KW"/>
</dbReference>
<dbReference type="Proteomes" id="UP001185331">
    <property type="component" value="Unassembled WGS sequence"/>
</dbReference>
<dbReference type="PANTHER" id="PTHR43289:SF6">
    <property type="entry name" value="SERINE_THREONINE-PROTEIN KINASE NEKL-3"/>
    <property type="match status" value="1"/>
</dbReference>
<organism evidence="6 7">
    <name type="scientific">Deinococcus soli</name>
    <name type="common">ex Cha et al. 2016</name>
    <dbReference type="NCBI Taxonomy" id="1309411"/>
    <lineage>
        <taxon>Bacteria</taxon>
        <taxon>Thermotogati</taxon>
        <taxon>Deinococcota</taxon>
        <taxon>Deinococci</taxon>
        <taxon>Deinococcales</taxon>
        <taxon>Deinococcaceae</taxon>
        <taxon>Deinococcus</taxon>
    </lineage>
</organism>
<name>A0AAE3XAY6_9DEIO</name>